<evidence type="ECO:0000259" key="5">
    <source>
        <dbReference type="PROSITE" id="PS50893"/>
    </source>
</evidence>
<accession>A0ABN3H1H2</accession>
<dbReference type="CDD" id="cd03257">
    <property type="entry name" value="ABC_NikE_OppD_transporters"/>
    <property type="match status" value="1"/>
</dbReference>
<proteinExistence type="inferred from homology"/>
<dbReference type="Pfam" id="PF00005">
    <property type="entry name" value="ABC_tran"/>
    <property type="match status" value="1"/>
</dbReference>
<dbReference type="Proteomes" id="UP001501444">
    <property type="component" value="Unassembled WGS sequence"/>
</dbReference>
<dbReference type="GO" id="GO:0005524">
    <property type="term" value="F:ATP binding"/>
    <property type="evidence" value="ECO:0007669"/>
    <property type="project" value="UniProtKB-KW"/>
</dbReference>
<evidence type="ECO:0000256" key="1">
    <source>
        <dbReference type="ARBA" id="ARBA00005417"/>
    </source>
</evidence>
<organism evidence="6 7">
    <name type="scientific">Dactylosporangium salmoneum</name>
    <dbReference type="NCBI Taxonomy" id="53361"/>
    <lineage>
        <taxon>Bacteria</taxon>
        <taxon>Bacillati</taxon>
        <taxon>Actinomycetota</taxon>
        <taxon>Actinomycetes</taxon>
        <taxon>Micromonosporales</taxon>
        <taxon>Micromonosporaceae</taxon>
        <taxon>Dactylosporangium</taxon>
    </lineage>
</organism>
<dbReference type="PANTHER" id="PTHR43776:SF7">
    <property type="entry name" value="D,D-DIPEPTIDE TRANSPORT ATP-BINDING PROTEIN DDPF-RELATED"/>
    <property type="match status" value="1"/>
</dbReference>
<dbReference type="Gene3D" id="3.40.50.300">
    <property type="entry name" value="P-loop containing nucleotide triphosphate hydrolases"/>
    <property type="match status" value="1"/>
</dbReference>
<evidence type="ECO:0000256" key="4">
    <source>
        <dbReference type="ARBA" id="ARBA00022840"/>
    </source>
</evidence>
<dbReference type="PROSITE" id="PS00211">
    <property type="entry name" value="ABC_TRANSPORTER_1"/>
    <property type="match status" value="1"/>
</dbReference>
<keyword evidence="4 6" id="KW-0067">ATP-binding</keyword>
<dbReference type="InterPro" id="IPR050319">
    <property type="entry name" value="ABC_transp_ATP-bind"/>
</dbReference>
<sequence length="360" mass="39157">MTEQHADEAAVLEVRDLEVRFPVRRGLLGRPASWVYAVNDVSLDLYRGETLGLVGESGSGKSTVGRAIVRVNQPSKGAIRLDGQDLLALHGTRLRPFRRRVQMVFQDPYASLDPRQSVGQALAEPLRVHGLAAGRRAARVAELLELVGLDPSFAARYPHQFSGGQRQRIGIARALAVEPDVIVCDEPVSALDVSIQAQVVNLLAGLQRQLGIAYLFIAHDLAVVRHLAHRVAVMYLGSIVETGPSEAVYGDPRHPYTTALLSAVPVPDAVVEKTRRRTILRGDIPSPENPPTGCLFHTRCPLRDMLGSPEVCSTKRPPLQALTPGHHRTAHHVACHFADDPRARRTAADVAGSLTADQPR</sequence>
<comment type="caution">
    <text evidence="6">The sequence shown here is derived from an EMBL/GenBank/DDBJ whole genome shotgun (WGS) entry which is preliminary data.</text>
</comment>
<dbReference type="Pfam" id="PF08352">
    <property type="entry name" value="oligo_HPY"/>
    <property type="match status" value="1"/>
</dbReference>
<protein>
    <submittedName>
        <fullName evidence="6">Dipeptide ABC transporter ATP-binding protein</fullName>
    </submittedName>
</protein>
<comment type="similarity">
    <text evidence="1">Belongs to the ABC transporter superfamily.</text>
</comment>
<name>A0ABN3H1H2_9ACTN</name>
<gene>
    <name evidence="6" type="ORF">GCM10010170_065450</name>
</gene>
<dbReference type="PROSITE" id="PS50893">
    <property type="entry name" value="ABC_TRANSPORTER_2"/>
    <property type="match status" value="1"/>
</dbReference>
<dbReference type="RefSeq" id="WP_344616432.1">
    <property type="nucleotide sequence ID" value="NZ_BAAARV010000064.1"/>
</dbReference>
<reference evidence="6 7" key="1">
    <citation type="journal article" date="2019" name="Int. J. Syst. Evol. Microbiol.">
        <title>The Global Catalogue of Microorganisms (GCM) 10K type strain sequencing project: providing services to taxonomists for standard genome sequencing and annotation.</title>
        <authorList>
            <consortium name="The Broad Institute Genomics Platform"/>
            <consortium name="The Broad Institute Genome Sequencing Center for Infectious Disease"/>
            <person name="Wu L."/>
            <person name="Ma J."/>
        </authorList>
    </citation>
    <scope>NUCLEOTIDE SEQUENCE [LARGE SCALE GENOMIC DNA]</scope>
    <source>
        <strain evidence="6 7">JCM 3272</strain>
    </source>
</reference>
<dbReference type="InterPro" id="IPR003439">
    <property type="entry name" value="ABC_transporter-like_ATP-bd"/>
</dbReference>
<evidence type="ECO:0000313" key="7">
    <source>
        <dbReference type="Proteomes" id="UP001501444"/>
    </source>
</evidence>
<dbReference type="PANTHER" id="PTHR43776">
    <property type="entry name" value="TRANSPORT ATP-BINDING PROTEIN"/>
    <property type="match status" value="1"/>
</dbReference>
<dbReference type="InterPro" id="IPR017871">
    <property type="entry name" value="ABC_transporter-like_CS"/>
</dbReference>
<dbReference type="SMART" id="SM00382">
    <property type="entry name" value="AAA"/>
    <property type="match status" value="1"/>
</dbReference>
<dbReference type="InterPro" id="IPR003593">
    <property type="entry name" value="AAA+_ATPase"/>
</dbReference>
<keyword evidence="3" id="KW-0547">Nucleotide-binding</keyword>
<evidence type="ECO:0000256" key="2">
    <source>
        <dbReference type="ARBA" id="ARBA00022448"/>
    </source>
</evidence>
<dbReference type="InterPro" id="IPR013563">
    <property type="entry name" value="Oligopep_ABC_C"/>
</dbReference>
<evidence type="ECO:0000313" key="6">
    <source>
        <dbReference type="EMBL" id="GAA2366548.1"/>
    </source>
</evidence>
<feature type="domain" description="ABC transporter" evidence="5">
    <location>
        <begin position="14"/>
        <end position="261"/>
    </location>
</feature>
<evidence type="ECO:0000256" key="3">
    <source>
        <dbReference type="ARBA" id="ARBA00022741"/>
    </source>
</evidence>
<dbReference type="EMBL" id="BAAARV010000064">
    <property type="protein sequence ID" value="GAA2366548.1"/>
    <property type="molecule type" value="Genomic_DNA"/>
</dbReference>
<dbReference type="InterPro" id="IPR027417">
    <property type="entry name" value="P-loop_NTPase"/>
</dbReference>
<keyword evidence="2" id="KW-0813">Transport</keyword>
<dbReference type="SUPFAM" id="SSF52540">
    <property type="entry name" value="P-loop containing nucleoside triphosphate hydrolases"/>
    <property type="match status" value="1"/>
</dbReference>
<keyword evidence="7" id="KW-1185">Reference proteome</keyword>
<dbReference type="NCBIfam" id="TIGR01727">
    <property type="entry name" value="oligo_HPY"/>
    <property type="match status" value="1"/>
</dbReference>